<gene>
    <name evidence="3" type="primary">puuB_5</name>
    <name evidence="3" type="ORF">IMCC3135_13990</name>
</gene>
<dbReference type="EMBL" id="CP018632">
    <property type="protein sequence ID" value="ASJ72883.1"/>
    <property type="molecule type" value="Genomic_DNA"/>
</dbReference>
<evidence type="ECO:0000256" key="1">
    <source>
        <dbReference type="ARBA" id="ARBA00023002"/>
    </source>
</evidence>
<feature type="domain" description="FAD dependent oxidoreductase" evidence="2">
    <location>
        <begin position="41"/>
        <end position="390"/>
    </location>
</feature>
<dbReference type="Gene3D" id="3.50.50.60">
    <property type="entry name" value="FAD/NAD(P)-binding domain"/>
    <property type="match status" value="1"/>
</dbReference>
<name>A0A2Z2NNS7_9GAMM</name>
<dbReference type="InterPro" id="IPR006076">
    <property type="entry name" value="FAD-dep_OxRdtase"/>
</dbReference>
<dbReference type="InterPro" id="IPR036188">
    <property type="entry name" value="FAD/NAD-bd_sf"/>
</dbReference>
<dbReference type="PANTHER" id="PTHR13847:SF281">
    <property type="entry name" value="FAD DEPENDENT OXIDOREDUCTASE DOMAIN-CONTAINING PROTEIN"/>
    <property type="match status" value="1"/>
</dbReference>
<dbReference type="GO" id="GO:0005737">
    <property type="term" value="C:cytoplasm"/>
    <property type="evidence" value="ECO:0007669"/>
    <property type="project" value="TreeGrafter"/>
</dbReference>
<keyword evidence="4" id="KW-1185">Reference proteome</keyword>
<dbReference type="SUPFAM" id="SSF51905">
    <property type="entry name" value="FAD/NAD(P)-binding domain"/>
    <property type="match status" value="1"/>
</dbReference>
<dbReference type="KEGG" id="gai:IMCC3135_13990"/>
<dbReference type="PANTHER" id="PTHR13847">
    <property type="entry name" value="SARCOSINE DEHYDROGENASE-RELATED"/>
    <property type="match status" value="1"/>
</dbReference>
<protein>
    <submittedName>
        <fullName evidence="3">Gamma-glutamylputrescine oxidoreductase</fullName>
        <ecNumber evidence="3">1.4.3.-</ecNumber>
    </submittedName>
</protein>
<sequence length="438" mass="48293">MMAHRIIPKPVFTDDFKTTPYWWEQSPPQQSGEADLPCAVDVLIIGSGYTGLHAALQTARGGMHTLVLDSQALGAGCSTRNGGQISLGVKPCLTTLTKRFGADKAMAIRCTGEQAMNYVADFISVENIECDYAKVGRFLGAHNQRSFNELARELSAPLRKGDEQDGYLVAKSEVHHEVCTDIYAGGAVYPHHASLDPGKYHSALLKKVISAGATAVSHVTVSKIERSGEGYLVHTGQRTVKAKKVIVATNGYTNKALSWHRRRVIPIGSYIIATEELPTELVNQLIPTNRNICDTRKVVYYYRASPDKKRILFGGRVSLQETDTRASALKLRAEMIRIFPQLESAKISHSWMGYVAFTFDKLMRAGGENGLYHAMGYCGSGIGFSSYLGMRTGLKALGHEEGATPFDSLPFSSRPLYYGHPWFLAPSLAYYKLRDRFL</sequence>
<accession>A0A2Z2NNS7</accession>
<evidence type="ECO:0000313" key="3">
    <source>
        <dbReference type="EMBL" id="ASJ72883.1"/>
    </source>
</evidence>
<keyword evidence="1 3" id="KW-0560">Oxidoreductase</keyword>
<reference evidence="3 4" key="1">
    <citation type="submission" date="2016-12" db="EMBL/GenBank/DDBJ databases">
        <authorList>
            <person name="Song W.-J."/>
            <person name="Kurnit D.M."/>
        </authorList>
    </citation>
    <scope>NUCLEOTIDE SEQUENCE [LARGE SCALE GENOMIC DNA]</scope>
    <source>
        <strain evidence="3 4">IMCC3135</strain>
    </source>
</reference>
<dbReference type="Gene3D" id="3.30.9.10">
    <property type="entry name" value="D-Amino Acid Oxidase, subunit A, domain 2"/>
    <property type="match status" value="1"/>
</dbReference>
<proteinExistence type="predicted"/>
<evidence type="ECO:0000313" key="4">
    <source>
        <dbReference type="Proteomes" id="UP000250079"/>
    </source>
</evidence>
<evidence type="ECO:0000259" key="2">
    <source>
        <dbReference type="Pfam" id="PF01266"/>
    </source>
</evidence>
<dbReference type="AlphaFoldDB" id="A0A2Z2NNS7"/>
<dbReference type="Pfam" id="PF01266">
    <property type="entry name" value="DAO"/>
    <property type="match status" value="1"/>
</dbReference>
<dbReference type="GO" id="GO:0016491">
    <property type="term" value="F:oxidoreductase activity"/>
    <property type="evidence" value="ECO:0007669"/>
    <property type="project" value="UniProtKB-KW"/>
</dbReference>
<dbReference type="Proteomes" id="UP000250079">
    <property type="component" value="Chromosome"/>
</dbReference>
<dbReference type="EC" id="1.4.3.-" evidence="3"/>
<organism evidence="3 4">
    <name type="scientific">Granulosicoccus antarcticus IMCC3135</name>
    <dbReference type="NCBI Taxonomy" id="1192854"/>
    <lineage>
        <taxon>Bacteria</taxon>
        <taxon>Pseudomonadati</taxon>
        <taxon>Pseudomonadota</taxon>
        <taxon>Gammaproteobacteria</taxon>
        <taxon>Chromatiales</taxon>
        <taxon>Granulosicoccaceae</taxon>
        <taxon>Granulosicoccus</taxon>
    </lineage>
</organism>